<keyword evidence="3" id="KW-0812">Transmembrane</keyword>
<evidence type="ECO:0000256" key="1">
    <source>
        <dbReference type="ARBA" id="ARBA00010088"/>
    </source>
</evidence>
<evidence type="ECO:0000259" key="4">
    <source>
        <dbReference type="Pfam" id="PF00561"/>
    </source>
</evidence>
<dbReference type="EMBL" id="RWJN01000656">
    <property type="protein sequence ID" value="TCD60113.1"/>
    <property type="molecule type" value="Genomic_DNA"/>
</dbReference>
<reference evidence="6 7" key="1">
    <citation type="submission" date="2018-11" db="EMBL/GenBank/DDBJ databases">
        <title>Genome assembly of Steccherinum ochraceum LE-BIN_3174, the white-rot fungus of the Steccherinaceae family (The Residual Polyporoid clade, Polyporales, Basidiomycota).</title>
        <authorList>
            <person name="Fedorova T.V."/>
            <person name="Glazunova O.A."/>
            <person name="Landesman E.O."/>
            <person name="Moiseenko K.V."/>
            <person name="Psurtseva N.V."/>
            <person name="Savinova O.S."/>
            <person name="Shakhova N.V."/>
            <person name="Tyazhelova T.V."/>
            <person name="Vasina D.V."/>
        </authorList>
    </citation>
    <scope>NUCLEOTIDE SEQUENCE [LARGE SCALE GENOMIC DNA]</scope>
    <source>
        <strain evidence="6 7">LE-BIN_3174</strain>
    </source>
</reference>
<comment type="caution">
    <text evidence="6">The sequence shown here is derived from an EMBL/GenBank/DDBJ whole genome shotgun (WGS) entry which is preliminary data.</text>
</comment>
<organism evidence="6 7">
    <name type="scientific">Steccherinum ochraceum</name>
    <dbReference type="NCBI Taxonomy" id="92696"/>
    <lineage>
        <taxon>Eukaryota</taxon>
        <taxon>Fungi</taxon>
        <taxon>Dikarya</taxon>
        <taxon>Basidiomycota</taxon>
        <taxon>Agaricomycotina</taxon>
        <taxon>Agaricomycetes</taxon>
        <taxon>Polyporales</taxon>
        <taxon>Steccherinaceae</taxon>
        <taxon>Steccherinum</taxon>
    </lineage>
</organism>
<evidence type="ECO:0000256" key="2">
    <source>
        <dbReference type="ARBA" id="ARBA00022801"/>
    </source>
</evidence>
<keyword evidence="7" id="KW-1185">Reference proteome</keyword>
<dbReference type="AlphaFoldDB" id="A0A4R0R2U8"/>
<dbReference type="InterPro" id="IPR051601">
    <property type="entry name" value="Serine_prot/Carboxylest_S33"/>
</dbReference>
<dbReference type="Pfam" id="PF00561">
    <property type="entry name" value="Abhydrolase_1"/>
    <property type="match status" value="1"/>
</dbReference>
<dbReference type="InterPro" id="IPR029058">
    <property type="entry name" value="AB_hydrolase_fold"/>
</dbReference>
<dbReference type="SUPFAM" id="SSF53474">
    <property type="entry name" value="alpha/beta-Hydrolases"/>
    <property type="match status" value="1"/>
</dbReference>
<keyword evidence="3" id="KW-0472">Membrane</keyword>
<dbReference type="PANTHER" id="PTHR43248">
    <property type="entry name" value="2-SUCCINYL-6-HYDROXY-2,4-CYCLOHEXADIENE-1-CARBOXYLATE SYNTHASE"/>
    <property type="match status" value="1"/>
</dbReference>
<evidence type="ECO:0000313" key="6">
    <source>
        <dbReference type="EMBL" id="TCD60113.1"/>
    </source>
</evidence>
<dbReference type="OrthoDB" id="425534at2759"/>
<evidence type="ECO:0000259" key="5">
    <source>
        <dbReference type="Pfam" id="PF08386"/>
    </source>
</evidence>
<accession>A0A4R0R2U8</accession>
<keyword evidence="3" id="KW-1133">Transmembrane helix</keyword>
<proteinExistence type="inferred from homology"/>
<feature type="domain" description="AB hydrolase-1" evidence="4">
    <location>
        <begin position="129"/>
        <end position="331"/>
    </location>
</feature>
<name>A0A4R0R2U8_9APHY</name>
<dbReference type="Gene3D" id="3.40.50.1820">
    <property type="entry name" value="alpha/beta hydrolase"/>
    <property type="match status" value="1"/>
</dbReference>
<dbReference type="Pfam" id="PF08386">
    <property type="entry name" value="Abhydrolase_4"/>
    <property type="match status" value="1"/>
</dbReference>
<dbReference type="STRING" id="92696.A0A4R0R2U8"/>
<dbReference type="InterPro" id="IPR013595">
    <property type="entry name" value="Pept_S33_TAP-like_C"/>
</dbReference>
<protein>
    <submittedName>
        <fullName evidence="6">Uncharacterized protein</fullName>
    </submittedName>
</protein>
<dbReference type="InterPro" id="IPR000073">
    <property type="entry name" value="AB_hydrolase_1"/>
</dbReference>
<dbReference type="Proteomes" id="UP000292702">
    <property type="component" value="Unassembled WGS sequence"/>
</dbReference>
<keyword evidence="2" id="KW-0378">Hydrolase</keyword>
<sequence>MEKEKEKNSQVWSENQILQTAPPPRVWLTKSQVAVLGLGLFFLALFAPLPQYRPDSSVDRLIWSNATYTEYRNELGAVDWRPCTGLNDIAGSECGHIIVPKDYFNASAGTAKIALGRLRARANPSKGSVLFNPGGPGGAGKQWVTTRGDLLQVYVRIGDEYDIVGFDPRGIGETEPKTQCFDRYFPYADFKRNSILERSYDFPSNASLEEIRQLVLPQQREAASLLKTTFAVCKETMGDELKYMGTSTVVRDIDYMVKKLDGEDALINFYGGSYGSILGQYLVNMLPNRLGRIVIDGIADAVAWSEKPSYKWYSQWLMSSENNYDQFIDGCAEAGSQCALAREGESSSDLKARLEAFFNDLFYKPLPAPNATFPGVLTVGRARVFMQLTLLTPLGWQNSASALAAAMAGDPTLIVNALGNRMYRDLERSAVSCNDNPRFPPPSAEEVVDELLDVYQNVTRFVFSTVTTEPDAGCEYWPVTPPERFSGPWNHTLNNPILVLSNTEDPVTPLDSALKVQDHLGDSARLLLQDGPGHCTLALPSFCTASAVQAFFSNGTLPEKGTVCKPDIKPFHDLTAEPQWSTAQMQQMIAIPQLHDALLEARSSVFNVNMRNIHKPQVKKSIFKPVVPVALPLAHQVLRNPAGSRTFKSVKPTQVVEFLKPHTLTHSKCFTFANERARRPTLFDKLFGWVFN</sequence>
<gene>
    <name evidence="6" type="ORF">EIP91_010701</name>
</gene>
<comment type="similarity">
    <text evidence="1">Belongs to the peptidase S33 family.</text>
</comment>
<feature type="domain" description="Peptidase S33 tripeptidyl aminopeptidase-like C-terminal" evidence="5">
    <location>
        <begin position="463"/>
        <end position="564"/>
    </location>
</feature>
<feature type="transmembrane region" description="Helical" evidence="3">
    <location>
        <begin position="33"/>
        <end position="52"/>
    </location>
</feature>
<evidence type="ECO:0000256" key="3">
    <source>
        <dbReference type="SAM" id="Phobius"/>
    </source>
</evidence>
<dbReference type="PANTHER" id="PTHR43248:SF25">
    <property type="entry name" value="AB HYDROLASE-1 DOMAIN-CONTAINING PROTEIN-RELATED"/>
    <property type="match status" value="1"/>
</dbReference>
<dbReference type="GO" id="GO:0016787">
    <property type="term" value="F:hydrolase activity"/>
    <property type="evidence" value="ECO:0007669"/>
    <property type="project" value="UniProtKB-KW"/>
</dbReference>
<evidence type="ECO:0000313" key="7">
    <source>
        <dbReference type="Proteomes" id="UP000292702"/>
    </source>
</evidence>